<dbReference type="InterPro" id="IPR006594">
    <property type="entry name" value="LisH"/>
</dbReference>
<dbReference type="PANTHER" id="PTHR15431">
    <property type="entry name" value="FGFR1 ONCOGENE PARTNER/LISH DOMAIN-CONTAINING PROTEIN"/>
    <property type="match status" value="1"/>
</dbReference>
<dbReference type="InterPro" id="IPR011992">
    <property type="entry name" value="EF-hand-dom_pair"/>
</dbReference>
<evidence type="ECO:0000256" key="4">
    <source>
        <dbReference type="ARBA" id="ARBA00022490"/>
    </source>
</evidence>
<dbReference type="PROSITE" id="PS50222">
    <property type="entry name" value="EF_HAND_2"/>
    <property type="match status" value="1"/>
</dbReference>
<evidence type="ECO:0000256" key="11">
    <source>
        <dbReference type="ARBA" id="ARBA00046076"/>
    </source>
</evidence>
<evidence type="ECO:0000259" key="14">
    <source>
        <dbReference type="PROSITE" id="PS50222"/>
    </source>
</evidence>
<feature type="compositionally biased region" description="Low complexity" evidence="13">
    <location>
        <begin position="170"/>
        <end position="183"/>
    </location>
</feature>
<keyword evidence="7" id="KW-0206">Cytoskeleton</keyword>
<evidence type="ECO:0000256" key="12">
    <source>
        <dbReference type="ARBA" id="ARBA00046373"/>
    </source>
</evidence>
<organism evidence="15 16">
    <name type="scientific">Tegillarca granosa</name>
    <name type="common">Malaysian cockle</name>
    <name type="synonym">Anadara granosa</name>
    <dbReference type="NCBI Taxonomy" id="220873"/>
    <lineage>
        <taxon>Eukaryota</taxon>
        <taxon>Metazoa</taxon>
        <taxon>Spiralia</taxon>
        <taxon>Lophotrochozoa</taxon>
        <taxon>Mollusca</taxon>
        <taxon>Bivalvia</taxon>
        <taxon>Autobranchia</taxon>
        <taxon>Pteriomorphia</taxon>
        <taxon>Arcoida</taxon>
        <taxon>Arcoidea</taxon>
        <taxon>Arcidae</taxon>
        <taxon>Tegillarca</taxon>
    </lineage>
</organism>
<keyword evidence="6" id="KW-0970">Cilium biogenesis/degradation</keyword>
<feature type="domain" description="EF-hand" evidence="14">
    <location>
        <begin position="119"/>
        <end position="154"/>
    </location>
</feature>
<dbReference type="SUPFAM" id="SSF47473">
    <property type="entry name" value="EF-hand"/>
    <property type="match status" value="1"/>
</dbReference>
<keyword evidence="8" id="KW-0966">Cell projection</keyword>
<protein>
    <recommendedName>
        <fullName evidence="9">Centrosomal protein 43</fullName>
    </recommendedName>
    <alternativeName>
        <fullName evidence="10">FGFR1 oncogene partner</fullName>
    </alternativeName>
</protein>
<accession>A0ABQ9FB57</accession>
<dbReference type="Proteomes" id="UP001217089">
    <property type="component" value="Unassembled WGS sequence"/>
</dbReference>
<keyword evidence="16" id="KW-1185">Reference proteome</keyword>
<comment type="similarity">
    <text evidence="3">Belongs to the CEP43 family.</text>
</comment>
<evidence type="ECO:0000256" key="2">
    <source>
        <dbReference type="ARBA" id="ARBA00004300"/>
    </source>
</evidence>
<evidence type="ECO:0000256" key="3">
    <source>
        <dbReference type="ARBA" id="ARBA00005385"/>
    </source>
</evidence>
<evidence type="ECO:0000256" key="13">
    <source>
        <dbReference type="SAM" id="MobiDB-lite"/>
    </source>
</evidence>
<evidence type="ECO:0000313" key="15">
    <source>
        <dbReference type="EMBL" id="KAJ8314556.1"/>
    </source>
</evidence>
<feature type="compositionally biased region" description="Polar residues" evidence="13">
    <location>
        <begin position="329"/>
        <end position="357"/>
    </location>
</feature>
<keyword evidence="5" id="KW-0597">Phosphoprotein</keyword>
<comment type="function">
    <text evidence="11">Required for anchoring microtubules to the centrosomes. Required for ciliation.</text>
</comment>
<feature type="compositionally biased region" description="Acidic residues" evidence="13">
    <location>
        <begin position="316"/>
        <end position="328"/>
    </location>
</feature>
<evidence type="ECO:0000256" key="9">
    <source>
        <dbReference type="ARBA" id="ARBA00041026"/>
    </source>
</evidence>
<dbReference type="PROSITE" id="PS50896">
    <property type="entry name" value="LISH"/>
    <property type="match status" value="1"/>
</dbReference>
<evidence type="ECO:0000256" key="1">
    <source>
        <dbReference type="ARBA" id="ARBA00004120"/>
    </source>
</evidence>
<dbReference type="PANTHER" id="PTHR15431:SF9">
    <property type="entry name" value="CENTROSOMAL PROTEIN 43"/>
    <property type="match status" value="1"/>
</dbReference>
<evidence type="ECO:0000256" key="8">
    <source>
        <dbReference type="ARBA" id="ARBA00023273"/>
    </source>
</evidence>
<evidence type="ECO:0000256" key="7">
    <source>
        <dbReference type="ARBA" id="ARBA00023212"/>
    </source>
</evidence>
<reference evidence="15 16" key="1">
    <citation type="submission" date="2022-12" db="EMBL/GenBank/DDBJ databases">
        <title>Chromosome-level genome of Tegillarca granosa.</title>
        <authorList>
            <person name="Kim J."/>
        </authorList>
    </citation>
    <scope>NUCLEOTIDE SEQUENCE [LARGE SCALE GENOMIC DNA]</scope>
    <source>
        <strain evidence="15">Teg-2019</strain>
        <tissue evidence="15">Adductor muscle</tissue>
    </source>
</reference>
<evidence type="ECO:0000256" key="10">
    <source>
        <dbReference type="ARBA" id="ARBA00042293"/>
    </source>
</evidence>
<evidence type="ECO:0000256" key="6">
    <source>
        <dbReference type="ARBA" id="ARBA00022794"/>
    </source>
</evidence>
<dbReference type="EMBL" id="JARBDR010000337">
    <property type="protein sequence ID" value="KAJ8314556.1"/>
    <property type="molecule type" value="Genomic_DNA"/>
</dbReference>
<evidence type="ECO:0000256" key="5">
    <source>
        <dbReference type="ARBA" id="ARBA00022553"/>
    </source>
</evidence>
<dbReference type="InterPro" id="IPR002048">
    <property type="entry name" value="EF_hand_dom"/>
</dbReference>
<feature type="region of interest" description="Disordered" evidence="13">
    <location>
        <begin position="166"/>
        <end position="367"/>
    </location>
</feature>
<dbReference type="Gene3D" id="1.20.960.40">
    <property type="match status" value="1"/>
</dbReference>
<dbReference type="Pfam" id="PF09398">
    <property type="entry name" value="FOP_dimer"/>
    <property type="match status" value="1"/>
</dbReference>
<dbReference type="InterPro" id="IPR018993">
    <property type="entry name" value="FOP_dimerisation-dom_N"/>
</dbReference>
<name>A0ABQ9FB57_TEGGR</name>
<evidence type="ECO:0000313" key="16">
    <source>
        <dbReference type="Proteomes" id="UP001217089"/>
    </source>
</evidence>
<comment type="subunit">
    <text evidence="12">Homodimer. Part of a ternary complex that contains CEP350, CEP43 and MAPRE1. Interacts directly with CEP350 and MAPRE1. Interacts with CEP19. Interacts (via N-terminus) with CEP350 (via C-terminus).</text>
</comment>
<comment type="subcellular location">
    <subcellularLocation>
        <location evidence="1">Cytoplasm</location>
        <location evidence="1">Cytoskeleton</location>
        <location evidence="1">Cilium basal body</location>
    </subcellularLocation>
    <subcellularLocation>
        <location evidence="2">Cytoplasm</location>
        <location evidence="2">Cytoskeleton</location>
        <location evidence="2">Microtubule organizing center</location>
        <location evidence="2">Centrosome</location>
    </subcellularLocation>
</comment>
<keyword evidence="4" id="KW-0963">Cytoplasm</keyword>
<gene>
    <name evidence="15" type="ORF">KUTeg_006706</name>
</gene>
<feature type="region of interest" description="Disordered" evidence="13">
    <location>
        <begin position="389"/>
        <end position="409"/>
    </location>
</feature>
<sequence>MSADEDTELRDLVAQTLETNGVLGKIRAQLRASVFLALEEQENVQGKTPFTNPELKRFLGTKEGRAVAGLVREFLEYFKLEFTLAVFEPEAGLDRNGEIDKDELRDLFTDLFPSFHRNMLDRYVNDEFKAADKDFSSSISFEEFLGMYKRLFLLCRTVVSGEVSDIVSNKPSPLSSSSPSKSLSENKGMVDSKNQKNLQSSHLSDVRNGPKQPPQDLDLIGGSDIEEDPFFDDPLTPTGSGGSGGIKSSSSNDNDRNKDAKTAMNGSKSPGVGGGGSGLSSLQGLPALTQTRRKSQETVAKENLQAMDRGMADLGLDGEGDFDYDDDFQSSGHSLSNKSPRTLSKSEQKSVSQNENGSIAEEIEEEIDEISIEADDLLKSERSAFDDLTTDRTISQHDGFDYMEDIQSP</sequence>
<proteinExistence type="inferred from homology"/>
<comment type="caution">
    <text evidence="15">The sequence shown here is derived from an EMBL/GenBank/DDBJ whole genome shotgun (WGS) entry which is preliminary data.</text>
</comment>